<evidence type="ECO:0000259" key="7">
    <source>
        <dbReference type="PROSITE" id="PS50850"/>
    </source>
</evidence>
<evidence type="ECO:0000313" key="9">
    <source>
        <dbReference type="Proteomes" id="UP000605846"/>
    </source>
</evidence>
<protein>
    <recommendedName>
        <fullName evidence="7">Major facilitator superfamily (MFS) profile domain-containing protein</fullName>
    </recommendedName>
</protein>
<evidence type="ECO:0000256" key="6">
    <source>
        <dbReference type="SAM" id="Phobius"/>
    </source>
</evidence>
<dbReference type="Proteomes" id="UP000605846">
    <property type="component" value="Unassembled WGS sequence"/>
</dbReference>
<dbReference type="PRINTS" id="PR01035">
    <property type="entry name" value="TCRTETA"/>
</dbReference>
<dbReference type="InterPro" id="IPR020846">
    <property type="entry name" value="MFS_dom"/>
</dbReference>
<evidence type="ECO:0000256" key="2">
    <source>
        <dbReference type="ARBA" id="ARBA00022448"/>
    </source>
</evidence>
<dbReference type="InterPro" id="IPR036259">
    <property type="entry name" value="MFS_trans_sf"/>
</dbReference>
<name>A0A8H7ESC2_9FUNG</name>
<feature type="domain" description="Major facilitator superfamily (MFS) profile" evidence="7">
    <location>
        <begin position="1"/>
        <end position="348"/>
    </location>
</feature>
<keyword evidence="2" id="KW-0813">Transport</keyword>
<evidence type="ECO:0000313" key="8">
    <source>
        <dbReference type="EMBL" id="KAF7729134.1"/>
    </source>
</evidence>
<organism evidence="8 9">
    <name type="scientific">Apophysomyces ossiformis</name>
    <dbReference type="NCBI Taxonomy" id="679940"/>
    <lineage>
        <taxon>Eukaryota</taxon>
        <taxon>Fungi</taxon>
        <taxon>Fungi incertae sedis</taxon>
        <taxon>Mucoromycota</taxon>
        <taxon>Mucoromycotina</taxon>
        <taxon>Mucoromycetes</taxon>
        <taxon>Mucorales</taxon>
        <taxon>Mucorineae</taxon>
        <taxon>Mucoraceae</taxon>
        <taxon>Apophysomyces</taxon>
    </lineage>
</organism>
<dbReference type="AlphaFoldDB" id="A0A8H7ESC2"/>
<dbReference type="Gene3D" id="1.20.1250.20">
    <property type="entry name" value="MFS general substrate transporter like domains"/>
    <property type="match status" value="1"/>
</dbReference>
<dbReference type="Pfam" id="PF07690">
    <property type="entry name" value="MFS_1"/>
    <property type="match status" value="1"/>
</dbReference>
<dbReference type="PROSITE" id="PS50850">
    <property type="entry name" value="MFS"/>
    <property type="match status" value="1"/>
</dbReference>
<sequence>MSSSIFFICQFFTAIPWGRFSDRRGRRPVMLTGLIGNTVSTCCFGLSKNLWWALGSRAICGIVNGNSGVARSMVTEITDETNRAAAFSVFGFCWGIGLIGGYLCKPAEHFPNLFGNVQFLKDYPYFLPCFVSAIGSFCGFLLGYFYLKETNPAILRRNAKKNRHNERTALLSSMEEEEAEDAPVKNSSKLKQITRASYAVIIGYAMFAFQSLVFDEILPLFFSAPIAVGGLGQDTTQVAEAYTLTGIQQIFLQFVVFPKVSRYFSTLTLTRFSMILFIFVYVLFPELSTWKHWISIHIVDPASHPWLFKGAYFILLFLRYCGNCFSFTSYMIMTSNSAAPEILGTVNG</sequence>
<dbReference type="PANTHER" id="PTHR23504">
    <property type="entry name" value="MAJOR FACILITATOR SUPERFAMILY DOMAIN-CONTAINING PROTEIN 10"/>
    <property type="match status" value="1"/>
</dbReference>
<reference evidence="8" key="1">
    <citation type="submission" date="2020-01" db="EMBL/GenBank/DDBJ databases">
        <title>Genome Sequencing of Three Apophysomyces-Like Fungal Strains Confirms a Novel Fungal Genus in the Mucoromycota with divergent Burkholderia-like Endosymbiotic Bacteria.</title>
        <authorList>
            <person name="Stajich J.E."/>
            <person name="Macias A.M."/>
            <person name="Carter-House D."/>
            <person name="Lovett B."/>
            <person name="Kasson L.R."/>
            <person name="Berry K."/>
            <person name="Grigoriev I."/>
            <person name="Chang Y."/>
            <person name="Spatafora J."/>
            <person name="Kasson M.T."/>
        </authorList>
    </citation>
    <scope>NUCLEOTIDE SEQUENCE</scope>
    <source>
        <strain evidence="8">NRRL A-21654</strain>
    </source>
</reference>
<comment type="subcellular location">
    <subcellularLocation>
        <location evidence="1">Membrane</location>
        <topology evidence="1">Multi-pass membrane protein</topology>
    </subcellularLocation>
</comment>
<evidence type="ECO:0000256" key="4">
    <source>
        <dbReference type="ARBA" id="ARBA00022989"/>
    </source>
</evidence>
<evidence type="ECO:0000256" key="1">
    <source>
        <dbReference type="ARBA" id="ARBA00004141"/>
    </source>
</evidence>
<gene>
    <name evidence="8" type="ORF">EC973_004902</name>
</gene>
<feature type="transmembrane region" description="Helical" evidence="6">
    <location>
        <begin position="196"/>
        <end position="214"/>
    </location>
</feature>
<dbReference type="InterPro" id="IPR011701">
    <property type="entry name" value="MFS"/>
</dbReference>
<dbReference type="GO" id="GO:0016020">
    <property type="term" value="C:membrane"/>
    <property type="evidence" value="ECO:0007669"/>
    <property type="project" value="UniProtKB-SubCell"/>
</dbReference>
<comment type="caution">
    <text evidence="8">The sequence shown here is derived from an EMBL/GenBank/DDBJ whole genome shotgun (WGS) entry which is preliminary data.</text>
</comment>
<dbReference type="OrthoDB" id="419616at2759"/>
<dbReference type="PANTHER" id="PTHR23504:SF15">
    <property type="entry name" value="MAJOR FACILITATOR SUPERFAMILY (MFS) PROFILE DOMAIN-CONTAINING PROTEIN"/>
    <property type="match status" value="1"/>
</dbReference>
<feature type="transmembrane region" description="Helical" evidence="6">
    <location>
        <begin position="84"/>
        <end position="103"/>
    </location>
</feature>
<accession>A0A8H7ESC2</accession>
<dbReference type="EMBL" id="JABAYA010000028">
    <property type="protein sequence ID" value="KAF7729134.1"/>
    <property type="molecule type" value="Genomic_DNA"/>
</dbReference>
<dbReference type="CDD" id="cd17330">
    <property type="entry name" value="MFS_SLC46_TetA_like"/>
    <property type="match status" value="1"/>
</dbReference>
<keyword evidence="4 6" id="KW-1133">Transmembrane helix</keyword>
<feature type="transmembrane region" description="Helical" evidence="6">
    <location>
        <begin position="263"/>
        <end position="284"/>
    </location>
</feature>
<feature type="transmembrane region" description="Helical" evidence="6">
    <location>
        <begin position="123"/>
        <end position="147"/>
    </location>
</feature>
<evidence type="ECO:0000256" key="5">
    <source>
        <dbReference type="ARBA" id="ARBA00023136"/>
    </source>
</evidence>
<keyword evidence="5 6" id="KW-0472">Membrane</keyword>
<keyword evidence="3 6" id="KW-0812">Transmembrane</keyword>
<keyword evidence="9" id="KW-1185">Reference proteome</keyword>
<dbReference type="GO" id="GO:0022857">
    <property type="term" value="F:transmembrane transporter activity"/>
    <property type="evidence" value="ECO:0007669"/>
    <property type="project" value="InterPro"/>
</dbReference>
<dbReference type="SUPFAM" id="SSF103473">
    <property type="entry name" value="MFS general substrate transporter"/>
    <property type="match status" value="1"/>
</dbReference>
<proteinExistence type="predicted"/>
<dbReference type="InterPro" id="IPR001958">
    <property type="entry name" value="Tet-R_TetA/multi-R_MdtG-like"/>
</dbReference>
<evidence type="ECO:0000256" key="3">
    <source>
        <dbReference type="ARBA" id="ARBA00022692"/>
    </source>
</evidence>